<accession>A0A2M8LDT7</accession>
<feature type="transmembrane region" description="Helical" evidence="8">
    <location>
        <begin position="358"/>
        <end position="382"/>
    </location>
</feature>
<dbReference type="EMBL" id="PFET01000013">
    <property type="protein sequence ID" value="PJE75609.1"/>
    <property type="molecule type" value="Genomic_DNA"/>
</dbReference>
<evidence type="ECO:0000256" key="8">
    <source>
        <dbReference type="SAM" id="Phobius"/>
    </source>
</evidence>
<keyword evidence="5 8" id="KW-0812">Transmembrane</keyword>
<keyword evidence="6 8" id="KW-1133">Transmembrane helix</keyword>
<keyword evidence="4" id="KW-1003">Cell membrane</keyword>
<gene>
    <name evidence="10" type="ORF">COV04_04255</name>
</gene>
<dbReference type="PRINTS" id="PR00758">
    <property type="entry name" value="ARSENICPUMP"/>
</dbReference>
<name>A0A2M8LDT7_9BACT</name>
<dbReference type="InterPro" id="IPR000802">
    <property type="entry name" value="Arsenical_pump_ArsB"/>
</dbReference>
<feature type="transmembrane region" description="Helical" evidence="8">
    <location>
        <begin position="279"/>
        <end position="301"/>
    </location>
</feature>
<evidence type="ECO:0000256" key="5">
    <source>
        <dbReference type="ARBA" id="ARBA00022692"/>
    </source>
</evidence>
<dbReference type="InterPro" id="IPR004680">
    <property type="entry name" value="Cit_transptr-like_dom"/>
</dbReference>
<proteinExistence type="inferred from homology"/>
<feature type="transmembrane region" description="Helical" evidence="8">
    <location>
        <begin position="27"/>
        <end position="44"/>
    </location>
</feature>
<feature type="transmembrane region" description="Helical" evidence="8">
    <location>
        <begin position="173"/>
        <end position="195"/>
    </location>
</feature>
<comment type="similarity">
    <text evidence="2">Belongs to the CitM (TC 2.A.11) transporter family.</text>
</comment>
<dbReference type="InterPro" id="IPR051475">
    <property type="entry name" value="Diverse_Ion_Transporter"/>
</dbReference>
<evidence type="ECO:0000256" key="1">
    <source>
        <dbReference type="ARBA" id="ARBA00004651"/>
    </source>
</evidence>
<dbReference type="GO" id="GO:0005886">
    <property type="term" value="C:plasma membrane"/>
    <property type="evidence" value="ECO:0007669"/>
    <property type="project" value="UniProtKB-SubCell"/>
</dbReference>
<evidence type="ECO:0000313" key="10">
    <source>
        <dbReference type="EMBL" id="PJE75609.1"/>
    </source>
</evidence>
<dbReference type="AlphaFoldDB" id="A0A2M8LDT7"/>
<comment type="caution">
    <text evidence="10">The sequence shown here is derived from an EMBL/GenBank/DDBJ whole genome shotgun (WGS) entry which is preliminary data.</text>
</comment>
<evidence type="ECO:0000256" key="7">
    <source>
        <dbReference type="ARBA" id="ARBA00023136"/>
    </source>
</evidence>
<feature type="domain" description="Citrate transporter-like" evidence="9">
    <location>
        <begin position="16"/>
        <end position="365"/>
    </location>
</feature>
<organism evidence="10 11">
    <name type="scientific">Candidatus Uhrbacteria bacterium CG10_big_fil_rev_8_21_14_0_10_48_11</name>
    <dbReference type="NCBI Taxonomy" id="1975037"/>
    <lineage>
        <taxon>Bacteria</taxon>
        <taxon>Candidatus Uhriibacteriota</taxon>
    </lineage>
</organism>
<feature type="transmembrane region" description="Helical" evidence="8">
    <location>
        <begin position="228"/>
        <end position="259"/>
    </location>
</feature>
<keyword evidence="3" id="KW-0813">Transport</keyword>
<feature type="transmembrane region" description="Helical" evidence="8">
    <location>
        <begin position="56"/>
        <end position="82"/>
    </location>
</feature>
<reference evidence="10 11" key="1">
    <citation type="submission" date="2017-09" db="EMBL/GenBank/DDBJ databases">
        <title>Depth-based differentiation of microbial function through sediment-hosted aquifers and enrichment of novel symbionts in the deep terrestrial subsurface.</title>
        <authorList>
            <person name="Probst A.J."/>
            <person name="Ladd B."/>
            <person name="Jarett J.K."/>
            <person name="Geller-Mcgrath D.E."/>
            <person name="Sieber C.M."/>
            <person name="Emerson J.B."/>
            <person name="Anantharaman K."/>
            <person name="Thomas B.C."/>
            <person name="Malmstrom R."/>
            <person name="Stieglmeier M."/>
            <person name="Klingl A."/>
            <person name="Woyke T."/>
            <person name="Ryan C.M."/>
            <person name="Banfield J.F."/>
        </authorList>
    </citation>
    <scope>NUCLEOTIDE SEQUENCE [LARGE SCALE GENOMIC DNA]</scope>
    <source>
        <strain evidence="10">CG10_big_fil_rev_8_21_14_0_10_48_11</strain>
    </source>
</reference>
<evidence type="ECO:0000256" key="4">
    <source>
        <dbReference type="ARBA" id="ARBA00022475"/>
    </source>
</evidence>
<sequence length="424" mass="44914">MEYLFPLAVGIFIASYALIISEKTHRTIIALTGAMVMIGLGVVTQEAAIKGIDFNTLGLLIGMMVVVTIAKDSGMFEFIAMWVSKLGRGKPAPIFILLGITVAIFSAFLDNVTTVLLMVPVIFVVANNLEVPPKPFLIGAILLSNIGGTATLIGDPPNILVGSAADLSFNDFLINLAPAALLVVVVTVGMLYWLYGRRMKSTPEAAARIMAFNPSSAISDWWLLKKSLLVLGLILIGFFTHGVTNLEGATIALSGAALLLLLTTDDPEPHLRNVEWTTIFFFIGLFILVAGLEAVGAIHLLADALVSVTGGQLAILTMATLWGSAVFSAIIDNIPFVATMIPLIKDVGVSTGLPLAPLWWALLLGADIGGNATLVGASANVVISGMAEKEGHRIGFGEYMKIAVPVTFVGLVVCSAYVYLRYLL</sequence>
<dbReference type="PANTHER" id="PTHR43568:SF1">
    <property type="entry name" value="P PROTEIN"/>
    <property type="match status" value="1"/>
</dbReference>
<keyword evidence="7 8" id="KW-0472">Membrane</keyword>
<dbReference type="CDD" id="cd01116">
    <property type="entry name" value="P_permease"/>
    <property type="match status" value="1"/>
</dbReference>
<feature type="transmembrane region" description="Helical" evidence="8">
    <location>
        <begin position="94"/>
        <end position="124"/>
    </location>
</feature>
<evidence type="ECO:0000256" key="6">
    <source>
        <dbReference type="ARBA" id="ARBA00022989"/>
    </source>
</evidence>
<dbReference type="Pfam" id="PF03600">
    <property type="entry name" value="CitMHS"/>
    <property type="match status" value="1"/>
</dbReference>
<dbReference type="PANTHER" id="PTHR43568">
    <property type="entry name" value="P PROTEIN"/>
    <property type="match status" value="1"/>
</dbReference>
<comment type="subcellular location">
    <subcellularLocation>
        <location evidence="1">Cell membrane</location>
        <topology evidence="1">Multi-pass membrane protein</topology>
    </subcellularLocation>
</comment>
<evidence type="ECO:0000313" key="11">
    <source>
        <dbReference type="Proteomes" id="UP000231152"/>
    </source>
</evidence>
<feature type="transmembrane region" description="Helical" evidence="8">
    <location>
        <begin position="313"/>
        <end position="338"/>
    </location>
</feature>
<feature type="transmembrane region" description="Helical" evidence="8">
    <location>
        <begin position="136"/>
        <end position="153"/>
    </location>
</feature>
<feature type="transmembrane region" description="Helical" evidence="8">
    <location>
        <begin position="402"/>
        <end position="420"/>
    </location>
</feature>
<dbReference type="Proteomes" id="UP000231152">
    <property type="component" value="Unassembled WGS sequence"/>
</dbReference>
<dbReference type="GO" id="GO:0015105">
    <property type="term" value="F:arsenite transmembrane transporter activity"/>
    <property type="evidence" value="ECO:0007669"/>
    <property type="project" value="InterPro"/>
</dbReference>
<evidence type="ECO:0000256" key="2">
    <source>
        <dbReference type="ARBA" id="ARBA00009843"/>
    </source>
</evidence>
<evidence type="ECO:0000259" key="9">
    <source>
        <dbReference type="Pfam" id="PF03600"/>
    </source>
</evidence>
<protein>
    <recommendedName>
        <fullName evidence="9">Citrate transporter-like domain-containing protein</fullName>
    </recommendedName>
</protein>
<evidence type="ECO:0000256" key="3">
    <source>
        <dbReference type="ARBA" id="ARBA00022448"/>
    </source>
</evidence>